<dbReference type="InterPro" id="IPR056789">
    <property type="entry name" value="LRR_R13L1-DRL21"/>
</dbReference>
<feature type="domain" description="R13L1/DRL21-like LRR repeat region" evidence="2">
    <location>
        <begin position="248"/>
        <end position="364"/>
    </location>
</feature>
<evidence type="ECO:0000313" key="3">
    <source>
        <dbReference type="EnsemblPlants" id="EMT24403"/>
    </source>
</evidence>
<dbReference type="Gene3D" id="1.10.8.430">
    <property type="entry name" value="Helical domain of apoptotic protease-activating factors"/>
    <property type="match status" value="1"/>
</dbReference>
<dbReference type="AlphaFoldDB" id="M8BRH3"/>
<dbReference type="PANTHER" id="PTHR23155:SF988">
    <property type="entry name" value="OS06G0707733 PROTEIN"/>
    <property type="match status" value="1"/>
</dbReference>
<dbReference type="SUPFAM" id="SSF52058">
    <property type="entry name" value="L domain-like"/>
    <property type="match status" value="1"/>
</dbReference>
<dbReference type="InterPro" id="IPR027417">
    <property type="entry name" value="P-loop_NTPase"/>
</dbReference>
<dbReference type="PANTHER" id="PTHR23155">
    <property type="entry name" value="DISEASE RESISTANCE PROTEIN RP"/>
    <property type="match status" value="1"/>
</dbReference>
<dbReference type="ExpressionAtlas" id="M8BRH3">
    <property type="expression patterns" value="baseline"/>
</dbReference>
<dbReference type="EnsemblPlants" id="EMT24403">
    <property type="protein sequence ID" value="EMT24403"/>
    <property type="gene ID" value="F775_19763"/>
</dbReference>
<sequence>MIRRGDKLFELEGLEPKEYWSLFLACVFDEFDQQYNLDLMKIGEKIVEKLKGSPLAAKTVGRLLREKLTVDHWTKVLESKEWESQTSDHDIMPALRLSYDYLPFHLKQCFSSCALFPEDYKFDCEELIHFWIRLDILLLGQRTQRVEDIGHNNLNDLVNYGFFKKETDDSVIKVYQCLSRFYHLRVLDIRQWYDDRSLLADMANLVKLRHFLVETYKFHSNICNVGKLHNLQELQSFEVRRGRSGFELRELGKLEELGGSLAIYNLEKALVNEAHEAKLLYKNRLQKLTLSWEEGRSNVSPDLEDKVLESLRPHSNLHELCIDGHGGLTCPTWLGTNMSTKGVEGLILKHTNWEFLPPLGELYLIRESGEEYLGCITGTFFRNLKMLKLIGLPRFSRWAANEVCPWYFSLLEVLVVKGCAELTELPFSSNTSCYPSKRDLNLTWFPRLKRIKIVDCPKLRSLPPIPCSHTFCSVRLQGLVGRGLGVEAHHVQQQTAASSAVQLQQDTYGTADQQQEIAQEVVAVEEKEGEEDEEEDDDGLLLLPSHLSYSIQELRINHCRELVLTALKSSRGTGGGRMEGIETLAPLSNLTSLEKLSIWELGDDFRCDGLLPLLTEGQLNTLQVRNTPVFFAGIQGPAPAPAQAVSKLQKLDTDDIAQVLAAPICGLLSSSLTELYFCNDNEVERLSKEQEEALSLLTSLQDLQFVCCSKLRCLPAGLHKLTNLKRLNITLCPAMRSLPKNGLPTSLQEFDVHGCGNEKLKQRCRRLMGSIPLISL</sequence>
<dbReference type="InterPro" id="IPR058922">
    <property type="entry name" value="WHD_DRP"/>
</dbReference>
<accession>M8BRH3</accession>
<protein>
    <submittedName>
        <fullName evidence="3">Putative disease resistance protein</fullName>
    </submittedName>
</protein>
<reference evidence="3" key="1">
    <citation type="submission" date="2015-06" db="UniProtKB">
        <authorList>
            <consortium name="EnsemblPlants"/>
        </authorList>
    </citation>
    <scope>IDENTIFICATION</scope>
</reference>
<evidence type="ECO:0000259" key="1">
    <source>
        <dbReference type="Pfam" id="PF23559"/>
    </source>
</evidence>
<dbReference type="GO" id="GO:0098542">
    <property type="term" value="P:defense response to other organism"/>
    <property type="evidence" value="ECO:0007669"/>
    <property type="project" value="TreeGrafter"/>
</dbReference>
<name>M8BRH3_AEGTA</name>
<proteinExistence type="predicted"/>
<organism evidence="3">
    <name type="scientific">Aegilops tauschii</name>
    <name type="common">Tausch's goatgrass</name>
    <name type="synonym">Aegilops squarrosa</name>
    <dbReference type="NCBI Taxonomy" id="37682"/>
    <lineage>
        <taxon>Eukaryota</taxon>
        <taxon>Viridiplantae</taxon>
        <taxon>Streptophyta</taxon>
        <taxon>Embryophyta</taxon>
        <taxon>Tracheophyta</taxon>
        <taxon>Spermatophyta</taxon>
        <taxon>Magnoliopsida</taxon>
        <taxon>Liliopsida</taxon>
        <taxon>Poales</taxon>
        <taxon>Poaceae</taxon>
        <taxon>BOP clade</taxon>
        <taxon>Pooideae</taxon>
        <taxon>Triticodae</taxon>
        <taxon>Triticeae</taxon>
        <taxon>Triticinae</taxon>
        <taxon>Aegilops</taxon>
    </lineage>
</organism>
<dbReference type="InterPro" id="IPR044974">
    <property type="entry name" value="Disease_R_plants"/>
</dbReference>
<dbReference type="InterPro" id="IPR032675">
    <property type="entry name" value="LRR_dom_sf"/>
</dbReference>
<feature type="domain" description="Disease resistance protein winged helix" evidence="1">
    <location>
        <begin position="115"/>
        <end position="172"/>
    </location>
</feature>
<dbReference type="Pfam" id="PF23559">
    <property type="entry name" value="WHD_DRP"/>
    <property type="match status" value="1"/>
</dbReference>
<dbReference type="SUPFAM" id="SSF52047">
    <property type="entry name" value="RNI-like"/>
    <property type="match status" value="1"/>
</dbReference>
<dbReference type="Pfam" id="PF25019">
    <property type="entry name" value="LRR_R13L1-DRL21"/>
    <property type="match status" value="1"/>
</dbReference>
<dbReference type="GO" id="GO:0043531">
    <property type="term" value="F:ADP binding"/>
    <property type="evidence" value="ECO:0007669"/>
    <property type="project" value="InterPro"/>
</dbReference>
<dbReference type="InterPro" id="IPR042197">
    <property type="entry name" value="Apaf_helical"/>
</dbReference>
<evidence type="ECO:0000259" key="2">
    <source>
        <dbReference type="Pfam" id="PF25019"/>
    </source>
</evidence>
<dbReference type="Gene3D" id="3.80.10.10">
    <property type="entry name" value="Ribonuclease Inhibitor"/>
    <property type="match status" value="2"/>
</dbReference>
<dbReference type="SUPFAM" id="SSF52540">
    <property type="entry name" value="P-loop containing nucleoside triphosphate hydrolases"/>
    <property type="match status" value="1"/>
</dbReference>